<dbReference type="InterPro" id="IPR037138">
    <property type="entry name" value="His_deacetylse_dom_sf"/>
</dbReference>
<feature type="region of interest" description="Disordered" evidence="2">
    <location>
        <begin position="1"/>
        <end position="23"/>
    </location>
</feature>
<dbReference type="PANTHER" id="PTHR10625">
    <property type="entry name" value="HISTONE DEACETYLASE HDAC1-RELATED"/>
    <property type="match status" value="1"/>
</dbReference>
<name>A0A6J4V9K5_9BACT</name>
<evidence type="ECO:0000256" key="2">
    <source>
        <dbReference type="SAM" id="MobiDB-lite"/>
    </source>
</evidence>
<dbReference type="GO" id="GO:0004407">
    <property type="term" value="F:histone deacetylase activity"/>
    <property type="evidence" value="ECO:0007669"/>
    <property type="project" value="TreeGrafter"/>
</dbReference>
<evidence type="ECO:0000313" key="4">
    <source>
        <dbReference type="EMBL" id="CAA9570140.1"/>
    </source>
</evidence>
<dbReference type="Pfam" id="PF00850">
    <property type="entry name" value="Hist_deacetyl"/>
    <property type="match status" value="1"/>
</dbReference>
<protein>
    <submittedName>
        <fullName evidence="4">Deacetylases, including yeast histone deacetylase and acetoin utilization protein</fullName>
    </submittedName>
</protein>
<sequence>MAGSGARPGITGGDRSGGWAANRYTPSPMDDLLALPTSQPGAHRGPMIGRPTAVLWSDAFLGHDTGDHPENPGRLRATHAELRRLDLLAGRPEVAFGEATDEQLGRVHHDGYLARLRTLSEGGGGSLDLDTVVRPDSPAVARLASGAVIAATDAVLGGAVPRAFVLVRPPGHHATRGRGMGFCLYNHVAVAAAHARADGVARVAILDWDVHHGNGTQDIFYDDPAVLYASLHQHPAYPGTGAATETGAGAGVGTTVNVPLPWGTGDDAYLAAFDTHVLPRLRAFRPDLVLVSAGFDAHREDPLAGLTLTEAAFAALAARIMAVAAESAAGRLVAVLEGGYHPHALARSVVATLGVFDGEVPGGDGGERGDGQ</sequence>
<organism evidence="4">
    <name type="scientific">uncultured Thermomicrobiales bacterium</name>
    <dbReference type="NCBI Taxonomy" id="1645740"/>
    <lineage>
        <taxon>Bacteria</taxon>
        <taxon>Pseudomonadati</taxon>
        <taxon>Thermomicrobiota</taxon>
        <taxon>Thermomicrobia</taxon>
        <taxon>Thermomicrobiales</taxon>
        <taxon>environmental samples</taxon>
    </lineage>
</organism>
<accession>A0A6J4V9K5</accession>
<proteinExistence type="inferred from homology"/>
<reference evidence="4" key="1">
    <citation type="submission" date="2020-02" db="EMBL/GenBank/DDBJ databases">
        <authorList>
            <person name="Meier V. D."/>
        </authorList>
    </citation>
    <scope>NUCLEOTIDE SEQUENCE</scope>
    <source>
        <strain evidence="4">AVDCRST_MAG70</strain>
    </source>
</reference>
<dbReference type="GO" id="GO:0040029">
    <property type="term" value="P:epigenetic regulation of gene expression"/>
    <property type="evidence" value="ECO:0007669"/>
    <property type="project" value="TreeGrafter"/>
</dbReference>
<dbReference type="InterPro" id="IPR023801">
    <property type="entry name" value="His_deacetylse_dom"/>
</dbReference>
<feature type="domain" description="Histone deacetylase" evidence="3">
    <location>
        <begin position="68"/>
        <end position="353"/>
    </location>
</feature>
<dbReference type="PRINTS" id="PR01270">
    <property type="entry name" value="HDASUPER"/>
</dbReference>
<dbReference type="InterPro" id="IPR023696">
    <property type="entry name" value="Ureohydrolase_dom_sf"/>
</dbReference>
<dbReference type="PANTHER" id="PTHR10625:SF10">
    <property type="entry name" value="HISTONE DEACETYLASE HDAC1"/>
    <property type="match status" value="1"/>
</dbReference>
<dbReference type="CDD" id="cd09992">
    <property type="entry name" value="HDAC_classII"/>
    <property type="match status" value="1"/>
</dbReference>
<evidence type="ECO:0000256" key="1">
    <source>
        <dbReference type="ARBA" id="ARBA00005947"/>
    </source>
</evidence>
<evidence type="ECO:0000259" key="3">
    <source>
        <dbReference type="Pfam" id="PF00850"/>
    </source>
</evidence>
<dbReference type="SUPFAM" id="SSF52768">
    <property type="entry name" value="Arginase/deacetylase"/>
    <property type="match status" value="1"/>
</dbReference>
<dbReference type="Gene3D" id="3.40.800.20">
    <property type="entry name" value="Histone deacetylase domain"/>
    <property type="match status" value="1"/>
</dbReference>
<dbReference type="InterPro" id="IPR000286">
    <property type="entry name" value="HDACs"/>
</dbReference>
<dbReference type="AlphaFoldDB" id="A0A6J4V9K5"/>
<dbReference type="EMBL" id="CADCWH010000388">
    <property type="protein sequence ID" value="CAA9570140.1"/>
    <property type="molecule type" value="Genomic_DNA"/>
</dbReference>
<gene>
    <name evidence="4" type="ORF">AVDCRST_MAG70-2424</name>
</gene>
<comment type="similarity">
    <text evidence="1">Belongs to the histone deacetylase family.</text>
</comment>